<comment type="caution">
    <text evidence="1">The sequence shown here is derived from an EMBL/GenBank/DDBJ whole genome shotgun (WGS) entry which is preliminary data.</text>
</comment>
<evidence type="ECO:0000313" key="2">
    <source>
        <dbReference type="Proteomes" id="UP000792457"/>
    </source>
</evidence>
<keyword evidence="2" id="KW-1185">Reference proteome</keyword>
<dbReference type="Proteomes" id="UP000792457">
    <property type="component" value="Unassembled WGS sequence"/>
</dbReference>
<name>A0A8K0P785_LADFU</name>
<gene>
    <name evidence="1" type="ORF">J437_LFUL016748</name>
</gene>
<protein>
    <submittedName>
        <fullName evidence="1">Uncharacterized protein</fullName>
    </submittedName>
</protein>
<reference evidence="1" key="2">
    <citation type="submission" date="2017-10" db="EMBL/GenBank/DDBJ databases">
        <title>Ladona fulva Genome sequencing and assembly.</title>
        <authorList>
            <person name="Murali S."/>
            <person name="Richards S."/>
            <person name="Bandaranaike D."/>
            <person name="Bellair M."/>
            <person name="Blankenburg K."/>
            <person name="Chao H."/>
            <person name="Dinh H."/>
            <person name="Doddapaneni H."/>
            <person name="Dugan-Rocha S."/>
            <person name="Elkadiri S."/>
            <person name="Gnanaolivu R."/>
            <person name="Hernandez B."/>
            <person name="Skinner E."/>
            <person name="Javaid M."/>
            <person name="Lee S."/>
            <person name="Li M."/>
            <person name="Ming W."/>
            <person name="Munidasa M."/>
            <person name="Muniz J."/>
            <person name="Nguyen L."/>
            <person name="Hughes D."/>
            <person name="Osuji N."/>
            <person name="Pu L.-L."/>
            <person name="Puazo M."/>
            <person name="Qu C."/>
            <person name="Quiroz J."/>
            <person name="Raj R."/>
            <person name="Weissenberger G."/>
            <person name="Xin Y."/>
            <person name="Zou X."/>
            <person name="Han Y."/>
            <person name="Worley K."/>
            <person name="Muzny D."/>
            <person name="Gibbs R."/>
        </authorList>
    </citation>
    <scope>NUCLEOTIDE SEQUENCE</scope>
    <source>
        <strain evidence="1">Sampled in the wild</strain>
    </source>
</reference>
<reference evidence="1" key="1">
    <citation type="submission" date="2013-04" db="EMBL/GenBank/DDBJ databases">
        <authorList>
            <person name="Qu J."/>
            <person name="Murali S.C."/>
            <person name="Bandaranaike D."/>
            <person name="Bellair M."/>
            <person name="Blankenburg K."/>
            <person name="Chao H."/>
            <person name="Dinh H."/>
            <person name="Doddapaneni H."/>
            <person name="Downs B."/>
            <person name="Dugan-Rocha S."/>
            <person name="Elkadiri S."/>
            <person name="Gnanaolivu R.D."/>
            <person name="Hernandez B."/>
            <person name="Javaid M."/>
            <person name="Jayaseelan J.C."/>
            <person name="Lee S."/>
            <person name="Li M."/>
            <person name="Ming W."/>
            <person name="Munidasa M."/>
            <person name="Muniz J."/>
            <person name="Nguyen L."/>
            <person name="Ongeri F."/>
            <person name="Osuji N."/>
            <person name="Pu L.-L."/>
            <person name="Puazo M."/>
            <person name="Qu C."/>
            <person name="Quiroz J."/>
            <person name="Raj R."/>
            <person name="Weissenberger G."/>
            <person name="Xin Y."/>
            <person name="Zou X."/>
            <person name="Han Y."/>
            <person name="Richards S."/>
            <person name="Worley K."/>
            <person name="Muzny D."/>
            <person name="Gibbs R."/>
        </authorList>
    </citation>
    <scope>NUCLEOTIDE SEQUENCE</scope>
    <source>
        <strain evidence="1">Sampled in the wild</strain>
    </source>
</reference>
<proteinExistence type="predicted"/>
<dbReference type="EMBL" id="KZ309027">
    <property type="protein sequence ID" value="KAG8236451.1"/>
    <property type="molecule type" value="Genomic_DNA"/>
</dbReference>
<dbReference type="AlphaFoldDB" id="A0A8K0P785"/>
<sequence>MHPAFSGELFTSYESILNWFDGRIASNHPYLFIRGICYCLEEHTKLCERRVDAMGQLIHLLGEIFHAQTEVFLDERRESDIKTHSLDPLHIVAHSSVHRRKACGPTGLWSKGHNAMLDDPHGSLHWPVISEWPPRVSVARLATISFSSGAELRCLGTSTLRRAREEVSVGKKIGRSVVIDEQIL</sequence>
<organism evidence="1 2">
    <name type="scientific">Ladona fulva</name>
    <name type="common">Scarce chaser dragonfly</name>
    <name type="synonym">Libellula fulva</name>
    <dbReference type="NCBI Taxonomy" id="123851"/>
    <lineage>
        <taxon>Eukaryota</taxon>
        <taxon>Metazoa</taxon>
        <taxon>Ecdysozoa</taxon>
        <taxon>Arthropoda</taxon>
        <taxon>Hexapoda</taxon>
        <taxon>Insecta</taxon>
        <taxon>Pterygota</taxon>
        <taxon>Palaeoptera</taxon>
        <taxon>Odonata</taxon>
        <taxon>Epiprocta</taxon>
        <taxon>Anisoptera</taxon>
        <taxon>Libelluloidea</taxon>
        <taxon>Libellulidae</taxon>
        <taxon>Ladona</taxon>
    </lineage>
</organism>
<accession>A0A8K0P785</accession>
<evidence type="ECO:0000313" key="1">
    <source>
        <dbReference type="EMBL" id="KAG8236451.1"/>
    </source>
</evidence>